<dbReference type="Proteomes" id="UP000660862">
    <property type="component" value="Unassembled WGS sequence"/>
</dbReference>
<proteinExistence type="predicted"/>
<keyword evidence="3" id="KW-1185">Reference proteome</keyword>
<reference evidence="2" key="2">
    <citation type="submission" date="2020-09" db="EMBL/GenBank/DDBJ databases">
        <authorList>
            <person name="Sun Q."/>
            <person name="Zhou Y."/>
        </authorList>
    </citation>
    <scope>NUCLEOTIDE SEQUENCE</scope>
    <source>
        <strain evidence="2">CGMCC 1.12195</strain>
    </source>
</reference>
<dbReference type="PANTHER" id="PTHR15020:SF50">
    <property type="entry name" value="UPF0659 PROTEIN YMR090W"/>
    <property type="match status" value="1"/>
</dbReference>
<dbReference type="InterPro" id="IPR036291">
    <property type="entry name" value="NAD(P)-bd_dom_sf"/>
</dbReference>
<sequence length="176" mass="19503">MTIQHPNLILKKGTMLDRTTIEEAIQGSDVVIETVGCVSEGTKLIIQAMKKFNVKRLIVVSTSNARDGKDLPDKKFTLLLGMTRGALKLLGLFHRQYRNAVYELRKIAGMVRNSDLDWTLVRVAGLTNKAKSNDVKSGYLGQGIISFSTSRADMADFLLQQVTDKTYIRQAPAISS</sequence>
<gene>
    <name evidence="2" type="ORF">GCM10007415_29680</name>
</gene>
<dbReference type="PANTHER" id="PTHR15020">
    <property type="entry name" value="FLAVIN REDUCTASE-RELATED"/>
    <property type="match status" value="1"/>
</dbReference>
<organism evidence="2 3">
    <name type="scientific">Parapedobacter pyrenivorans</name>
    <dbReference type="NCBI Taxonomy" id="1305674"/>
    <lineage>
        <taxon>Bacteria</taxon>
        <taxon>Pseudomonadati</taxon>
        <taxon>Bacteroidota</taxon>
        <taxon>Sphingobacteriia</taxon>
        <taxon>Sphingobacteriales</taxon>
        <taxon>Sphingobacteriaceae</taxon>
        <taxon>Parapedobacter</taxon>
    </lineage>
</organism>
<protein>
    <submittedName>
        <fullName evidence="2">NmrA family transcriptional regulator</fullName>
    </submittedName>
</protein>
<dbReference type="InterPro" id="IPR016040">
    <property type="entry name" value="NAD(P)-bd_dom"/>
</dbReference>
<feature type="domain" description="NAD(P)-binding" evidence="1">
    <location>
        <begin position="4"/>
        <end position="164"/>
    </location>
</feature>
<evidence type="ECO:0000313" key="3">
    <source>
        <dbReference type="Proteomes" id="UP000660862"/>
    </source>
</evidence>
<dbReference type="EMBL" id="BMER01000003">
    <property type="protein sequence ID" value="GGG92943.1"/>
    <property type="molecule type" value="Genomic_DNA"/>
</dbReference>
<dbReference type="Pfam" id="PF13460">
    <property type="entry name" value="NAD_binding_10"/>
    <property type="match status" value="1"/>
</dbReference>
<dbReference type="Gene3D" id="3.40.50.720">
    <property type="entry name" value="NAD(P)-binding Rossmann-like Domain"/>
    <property type="match status" value="1"/>
</dbReference>
<accession>A0A917HXR8</accession>
<evidence type="ECO:0000313" key="2">
    <source>
        <dbReference type="EMBL" id="GGG92943.1"/>
    </source>
</evidence>
<name>A0A917HXR8_9SPHI</name>
<evidence type="ECO:0000259" key="1">
    <source>
        <dbReference type="Pfam" id="PF13460"/>
    </source>
</evidence>
<reference evidence="2" key="1">
    <citation type="journal article" date="2014" name="Int. J. Syst. Evol. Microbiol.">
        <title>Complete genome sequence of Corynebacterium casei LMG S-19264T (=DSM 44701T), isolated from a smear-ripened cheese.</title>
        <authorList>
            <consortium name="US DOE Joint Genome Institute (JGI-PGF)"/>
            <person name="Walter F."/>
            <person name="Albersmeier A."/>
            <person name="Kalinowski J."/>
            <person name="Ruckert C."/>
        </authorList>
    </citation>
    <scope>NUCLEOTIDE SEQUENCE</scope>
    <source>
        <strain evidence="2">CGMCC 1.12195</strain>
    </source>
</reference>
<comment type="caution">
    <text evidence="2">The sequence shown here is derived from an EMBL/GenBank/DDBJ whole genome shotgun (WGS) entry which is preliminary data.</text>
</comment>
<dbReference type="SUPFAM" id="SSF51735">
    <property type="entry name" value="NAD(P)-binding Rossmann-fold domains"/>
    <property type="match status" value="1"/>
</dbReference>
<dbReference type="AlphaFoldDB" id="A0A917HXR8"/>